<evidence type="ECO:0000313" key="2">
    <source>
        <dbReference type="EMBL" id="SFN74180.1"/>
    </source>
</evidence>
<dbReference type="InterPro" id="IPR029058">
    <property type="entry name" value="AB_hydrolase_fold"/>
</dbReference>
<dbReference type="InterPro" id="IPR000073">
    <property type="entry name" value="AB_hydrolase_1"/>
</dbReference>
<keyword evidence="3" id="KW-1185">Reference proteome</keyword>
<reference evidence="3" key="1">
    <citation type="submission" date="2016-10" db="EMBL/GenBank/DDBJ databases">
        <authorList>
            <person name="Varghese N."/>
            <person name="Submissions S."/>
        </authorList>
    </citation>
    <scope>NUCLEOTIDE SEQUENCE [LARGE SCALE GENOMIC DNA]</scope>
    <source>
        <strain evidence="3">DSM 25575</strain>
    </source>
</reference>
<dbReference type="RefSeq" id="WP_090026639.1">
    <property type="nucleotide sequence ID" value="NZ_FOVD01000007.1"/>
</dbReference>
<dbReference type="EMBL" id="FOVD01000007">
    <property type="protein sequence ID" value="SFN74180.1"/>
    <property type="molecule type" value="Genomic_DNA"/>
</dbReference>
<dbReference type="SUPFAM" id="SSF53474">
    <property type="entry name" value="alpha/beta-Hydrolases"/>
    <property type="match status" value="1"/>
</dbReference>
<protein>
    <submittedName>
        <fullName evidence="2">Pimeloyl-ACP methyl ester carboxylesterase</fullName>
    </submittedName>
</protein>
<dbReference type="Pfam" id="PF00561">
    <property type="entry name" value="Abhydrolase_1"/>
    <property type="match status" value="1"/>
</dbReference>
<dbReference type="Gene3D" id="3.40.50.1820">
    <property type="entry name" value="alpha/beta hydrolase"/>
    <property type="match status" value="1"/>
</dbReference>
<dbReference type="OrthoDB" id="9796770at2"/>
<dbReference type="PANTHER" id="PTHR43798">
    <property type="entry name" value="MONOACYLGLYCEROL LIPASE"/>
    <property type="match status" value="1"/>
</dbReference>
<dbReference type="AlphaFoldDB" id="A0A1I5BHP6"/>
<gene>
    <name evidence="2" type="ORF">SAMN05421594_4068</name>
</gene>
<feature type="domain" description="AB hydrolase-1" evidence="1">
    <location>
        <begin position="47"/>
        <end position="304"/>
    </location>
</feature>
<dbReference type="PANTHER" id="PTHR43798:SF33">
    <property type="entry name" value="HYDROLASE, PUTATIVE (AFU_ORTHOLOGUE AFUA_2G14860)-RELATED"/>
    <property type="match status" value="1"/>
</dbReference>
<organism evidence="2 3">
    <name type="scientific">Chryseobacterium oleae</name>
    <dbReference type="NCBI Taxonomy" id="491207"/>
    <lineage>
        <taxon>Bacteria</taxon>
        <taxon>Pseudomonadati</taxon>
        <taxon>Bacteroidota</taxon>
        <taxon>Flavobacteriia</taxon>
        <taxon>Flavobacteriales</taxon>
        <taxon>Weeksellaceae</taxon>
        <taxon>Chryseobacterium group</taxon>
        <taxon>Chryseobacterium</taxon>
    </lineage>
</organism>
<dbReference type="GO" id="GO:0016020">
    <property type="term" value="C:membrane"/>
    <property type="evidence" value="ECO:0007669"/>
    <property type="project" value="TreeGrafter"/>
</dbReference>
<proteinExistence type="predicted"/>
<evidence type="ECO:0000259" key="1">
    <source>
        <dbReference type="Pfam" id="PF00561"/>
    </source>
</evidence>
<dbReference type="Proteomes" id="UP000198769">
    <property type="component" value="Unassembled WGS sequence"/>
</dbReference>
<evidence type="ECO:0000313" key="3">
    <source>
        <dbReference type="Proteomes" id="UP000198769"/>
    </source>
</evidence>
<name>A0A1I5BHP6_CHROL</name>
<sequence>MKNYLFHISLFLVFPFFSAQDKDYSEWYLQREDLDIFVKEIGEGKDTVIVVHGGFGANHDYMTDALRGLTNQFHFILYDQRGSLLSSSKKKNLTFQKNVDDLLALTNALKLKKVKLFCHSMGTLIGMEFAKQNPYLVSHLVLAGAIVPKSDSLKSVFSDRQNKQVDFLMNRKEVKALLKPFKEKGINELKSIQDIEKSKLSHKELTTYWRINFAAANIYDIRKHNFVKGGRAYYNQDASIMTESVNWKYDYRNILNTIKTTIINGDYDFLDFHGEILQSQLKEYRKIELKLIPNAGHNSWIDHPNLFRKHLSDALTK</sequence>
<dbReference type="InterPro" id="IPR050266">
    <property type="entry name" value="AB_hydrolase_sf"/>
</dbReference>
<accession>A0A1I5BHP6</accession>